<sequence length="304" mass="34924">MKRRIIFILTCLLSTAVFAQVENDDNKVVIDWTEDSTDITTIQDIIKVQQQVTNRNVTEQHFADVWGRRGYFNFSYNTTKLSPKGNYRNGLDNGLVGELKSNWGASIQYGRSYRLHKKPISNVALFNIDYTGIDLNVNHFEAIGNGTYKYNSSIKQPKNADGIEYYNLPWNMEKYEVNYGMTLGPSLTLAPFNLLSGNGLHYIKFNVFYHIGYNISMIYSPNDKKLDENQSGEDFQAMESNLKMVWGHGMMQSFGFNISWKAIGIGFEHRSSTIKYKAMNTKDFGKNEYEFSSATNRISLQIRM</sequence>
<evidence type="ECO:0000313" key="2">
    <source>
        <dbReference type="EMBL" id="MBE6271674.1"/>
    </source>
</evidence>
<evidence type="ECO:0000256" key="1">
    <source>
        <dbReference type="SAM" id="SignalP"/>
    </source>
</evidence>
<gene>
    <name evidence="2" type="ORF">E7101_12120</name>
</gene>
<feature type="signal peptide" evidence="1">
    <location>
        <begin position="1"/>
        <end position="19"/>
    </location>
</feature>
<dbReference type="EMBL" id="SUYC01000015">
    <property type="protein sequence ID" value="MBE6271674.1"/>
    <property type="molecule type" value="Genomic_DNA"/>
</dbReference>
<dbReference type="AlphaFoldDB" id="A0A9D5P6F3"/>
<organism evidence="2 3">
    <name type="scientific">Xylanibacter ruminicola</name>
    <name type="common">Prevotella ruminicola</name>
    <dbReference type="NCBI Taxonomy" id="839"/>
    <lineage>
        <taxon>Bacteria</taxon>
        <taxon>Pseudomonadati</taxon>
        <taxon>Bacteroidota</taxon>
        <taxon>Bacteroidia</taxon>
        <taxon>Bacteroidales</taxon>
        <taxon>Prevotellaceae</taxon>
        <taxon>Xylanibacter</taxon>
    </lineage>
</organism>
<name>A0A9D5P6F3_XYLRU</name>
<evidence type="ECO:0000313" key="3">
    <source>
        <dbReference type="Proteomes" id="UP000806522"/>
    </source>
</evidence>
<dbReference type="Proteomes" id="UP000806522">
    <property type="component" value="Unassembled WGS sequence"/>
</dbReference>
<accession>A0A9D5P6F3</accession>
<comment type="caution">
    <text evidence="2">The sequence shown here is derived from an EMBL/GenBank/DDBJ whole genome shotgun (WGS) entry which is preliminary data.</text>
</comment>
<feature type="chain" id="PRO_5038350562" description="Outer membrane protein beta-barrel domain-containing protein" evidence="1">
    <location>
        <begin position="20"/>
        <end position="304"/>
    </location>
</feature>
<evidence type="ECO:0008006" key="4">
    <source>
        <dbReference type="Google" id="ProtNLM"/>
    </source>
</evidence>
<proteinExistence type="predicted"/>
<protein>
    <recommendedName>
        <fullName evidence="4">Outer membrane protein beta-barrel domain-containing protein</fullName>
    </recommendedName>
</protein>
<keyword evidence="1" id="KW-0732">Signal</keyword>
<reference evidence="2" key="1">
    <citation type="submission" date="2019-04" db="EMBL/GenBank/DDBJ databases">
        <title>Evolution of Biomass-Degrading Anaerobic Consortia Revealed by Metagenomics.</title>
        <authorList>
            <person name="Peng X."/>
        </authorList>
    </citation>
    <scope>NUCLEOTIDE SEQUENCE</scope>
    <source>
        <strain evidence="2">SIG140</strain>
    </source>
</reference>